<name>A0A014MU73_9HYPO</name>
<dbReference type="eggNOG" id="ENOG502RNK1">
    <property type="taxonomic scope" value="Eukaryota"/>
</dbReference>
<protein>
    <submittedName>
        <fullName evidence="1">Uncharacterized protein</fullName>
    </submittedName>
</protein>
<dbReference type="EMBL" id="JELW01000205">
    <property type="protein sequence ID" value="EXU94629.1"/>
    <property type="molecule type" value="Genomic_DNA"/>
</dbReference>
<organism evidence="1 2">
    <name type="scientific">Metarhizium robertsii</name>
    <dbReference type="NCBI Taxonomy" id="568076"/>
    <lineage>
        <taxon>Eukaryota</taxon>
        <taxon>Fungi</taxon>
        <taxon>Dikarya</taxon>
        <taxon>Ascomycota</taxon>
        <taxon>Pezizomycotina</taxon>
        <taxon>Sordariomycetes</taxon>
        <taxon>Hypocreomycetidae</taxon>
        <taxon>Hypocreales</taxon>
        <taxon>Clavicipitaceae</taxon>
        <taxon>Metarhizium</taxon>
    </lineage>
</organism>
<evidence type="ECO:0000313" key="1">
    <source>
        <dbReference type="EMBL" id="EXU94629.1"/>
    </source>
</evidence>
<sequence>MVDFACLWDHSKGYRDVIGTLPWQVPSTIFPDMDKYCHLYDAEESIQKLDDGVLGRLSDFELTLIRLNRIGHLWSVICSPYPHFVGKIAMELIDRKIGSWASNDEGPKYYKMKVSSLPEQGRAVPMSKWLYENAAFQYDPQAQDAVEYLQHEEWSWDFPVRNPDSSLMTATVLVKTPFGAGNKRSEDEEVTIEIIDENMDLNMEHYHIADLSAS</sequence>
<accession>A0A014MU73</accession>
<proteinExistence type="predicted"/>
<dbReference type="HOGENOM" id="CLU_1289209_0_0_1"/>
<dbReference type="Proteomes" id="UP000030151">
    <property type="component" value="Unassembled WGS sequence"/>
</dbReference>
<gene>
    <name evidence="1" type="ORF">X797_012297</name>
</gene>
<evidence type="ECO:0000313" key="2">
    <source>
        <dbReference type="Proteomes" id="UP000030151"/>
    </source>
</evidence>
<dbReference type="OrthoDB" id="10468382at2759"/>
<dbReference type="AlphaFoldDB" id="A0A014MU73"/>
<reference evidence="1 2" key="1">
    <citation type="submission" date="2014-02" db="EMBL/GenBank/DDBJ databases">
        <title>The genome sequence of the entomopathogenic fungus Metarhizium robertsii ARSEF 2575.</title>
        <authorList>
            <person name="Giuliano Garisto Donzelli B."/>
            <person name="Roe B.A."/>
            <person name="Macmil S.L."/>
            <person name="Krasnoff S.B."/>
            <person name="Gibson D.M."/>
        </authorList>
    </citation>
    <scope>NUCLEOTIDE SEQUENCE [LARGE SCALE GENOMIC DNA]</scope>
    <source>
        <strain evidence="1 2">ARSEF 2575</strain>
    </source>
</reference>
<comment type="caution">
    <text evidence="1">The sequence shown here is derived from an EMBL/GenBank/DDBJ whole genome shotgun (WGS) entry which is preliminary data.</text>
</comment>